<feature type="domain" description="Alpha/beta hydrolase fold-3" evidence="2">
    <location>
        <begin position="97"/>
        <end position="249"/>
    </location>
</feature>
<dbReference type="OrthoDB" id="2152029at2759"/>
<keyword evidence="1" id="KW-0378">Hydrolase</keyword>
<accession>A0A8H4KRE8</accession>
<dbReference type="PANTHER" id="PTHR48081">
    <property type="entry name" value="AB HYDROLASE SUPERFAMILY PROTEIN C4A8.06C"/>
    <property type="match status" value="1"/>
</dbReference>
<protein>
    <submittedName>
        <fullName evidence="3">Esterase</fullName>
    </submittedName>
</protein>
<proteinExistence type="predicted"/>
<sequence length="296" mass="32243">MHGLITLLCSAQDEATGQIIDIVGDKGADDSTYAYQCNNQVADVDLLLQGCPTLRIEKATTETIIGAGYRGTYIAKFPRSTHIIFYVHGGGFRGVLADIFAVGYDLAPENPYPGALGQVVSAFGHIQAQGKPILLSGDSAGEAEENGGEIIGACLFSPWLNLRNDSESYCRNANDDCLDKAALDRWREAYLNGEPLDEYSNPVECLNGWKDILPQRTMLVSGDLDSFVTDVKNLASSITKDGYHNLDIYISTGHVWNLVDFGGTLPGRPSLEETKERTEIYCGVQLHAKWVADRCA</sequence>
<dbReference type="Pfam" id="PF07859">
    <property type="entry name" value="Abhydrolase_3"/>
    <property type="match status" value="1"/>
</dbReference>
<dbReference type="EMBL" id="JAADYS010002709">
    <property type="protein sequence ID" value="KAF4455902.1"/>
    <property type="molecule type" value="Genomic_DNA"/>
</dbReference>
<dbReference type="SUPFAM" id="SSF53474">
    <property type="entry name" value="alpha/beta-Hydrolases"/>
    <property type="match status" value="1"/>
</dbReference>
<organism evidence="3 4">
    <name type="scientific">Fusarium albosuccineum</name>
    <dbReference type="NCBI Taxonomy" id="1237068"/>
    <lineage>
        <taxon>Eukaryota</taxon>
        <taxon>Fungi</taxon>
        <taxon>Dikarya</taxon>
        <taxon>Ascomycota</taxon>
        <taxon>Pezizomycotina</taxon>
        <taxon>Sordariomycetes</taxon>
        <taxon>Hypocreomycetidae</taxon>
        <taxon>Hypocreales</taxon>
        <taxon>Nectriaceae</taxon>
        <taxon>Fusarium</taxon>
        <taxon>Fusarium decemcellulare species complex</taxon>
    </lineage>
</organism>
<evidence type="ECO:0000259" key="2">
    <source>
        <dbReference type="Pfam" id="PF07859"/>
    </source>
</evidence>
<dbReference type="Proteomes" id="UP000554235">
    <property type="component" value="Unassembled WGS sequence"/>
</dbReference>
<name>A0A8H4KRE8_9HYPO</name>
<dbReference type="Gene3D" id="3.40.50.1820">
    <property type="entry name" value="alpha/beta hydrolase"/>
    <property type="match status" value="1"/>
</dbReference>
<keyword evidence="4" id="KW-1185">Reference proteome</keyword>
<dbReference type="PANTHER" id="PTHR48081:SF31">
    <property type="entry name" value="STERYL ACETYL HYDROLASE MUG81-RELATED"/>
    <property type="match status" value="1"/>
</dbReference>
<dbReference type="InterPro" id="IPR013094">
    <property type="entry name" value="AB_hydrolase_3"/>
</dbReference>
<dbReference type="AlphaFoldDB" id="A0A8H4KRE8"/>
<dbReference type="InterPro" id="IPR050300">
    <property type="entry name" value="GDXG_lipolytic_enzyme"/>
</dbReference>
<evidence type="ECO:0000313" key="3">
    <source>
        <dbReference type="EMBL" id="KAF4455902.1"/>
    </source>
</evidence>
<evidence type="ECO:0000313" key="4">
    <source>
        <dbReference type="Proteomes" id="UP000554235"/>
    </source>
</evidence>
<evidence type="ECO:0000256" key="1">
    <source>
        <dbReference type="ARBA" id="ARBA00022801"/>
    </source>
</evidence>
<dbReference type="InterPro" id="IPR029058">
    <property type="entry name" value="AB_hydrolase_fold"/>
</dbReference>
<dbReference type="GO" id="GO:0016787">
    <property type="term" value="F:hydrolase activity"/>
    <property type="evidence" value="ECO:0007669"/>
    <property type="project" value="UniProtKB-KW"/>
</dbReference>
<comment type="caution">
    <text evidence="3">The sequence shown here is derived from an EMBL/GenBank/DDBJ whole genome shotgun (WGS) entry which is preliminary data.</text>
</comment>
<reference evidence="3 4" key="1">
    <citation type="submission" date="2020-01" db="EMBL/GenBank/DDBJ databases">
        <title>Identification and distribution of gene clusters putatively required for synthesis of sphingolipid metabolism inhibitors in phylogenetically diverse species of the filamentous fungus Fusarium.</title>
        <authorList>
            <person name="Kim H.-S."/>
            <person name="Busman M."/>
            <person name="Brown D.W."/>
            <person name="Divon H."/>
            <person name="Uhlig S."/>
            <person name="Proctor R.H."/>
        </authorList>
    </citation>
    <scope>NUCLEOTIDE SEQUENCE [LARGE SCALE GENOMIC DNA]</scope>
    <source>
        <strain evidence="3 4">NRRL 20459</strain>
    </source>
</reference>
<gene>
    <name evidence="3" type="ORF">FALBO_15542</name>
</gene>